<comment type="caution">
    <text evidence="1">The sequence shown here is derived from an EMBL/GenBank/DDBJ whole genome shotgun (WGS) entry which is preliminary data.</text>
</comment>
<dbReference type="Gene3D" id="2.60.40.1080">
    <property type="match status" value="1"/>
</dbReference>
<dbReference type="AlphaFoldDB" id="W2C5W5"/>
<dbReference type="Proteomes" id="UP000018837">
    <property type="component" value="Unassembled WGS sequence"/>
</dbReference>
<sequence length="365" mass="39861">MAILFAIAGAFPYSASAQVQKVQQIVKIEKDTLRMYVGQEDSLRAYAYPSARVFYWDNRVSIPVVASIAPPHSTNPYDSVYIVKAWKPGKTVIVVRVNEVAARCIVVVTPKIYVDSLRLKRDTIRLRTGDTATVTTRIFPYNASDKKLGWTTVGGARVLGTTDSITRVIAAADADTSLLIVGALDESGKRDTCVIITRRIPVERLTLNHDTIRININKTDTIRASVFPLNATDQRVKWTVASGAIKALAVDSIGQAAELIGATVADTALVVAEAADGRRDSCVVITINPNHRPNAAVEVDETIAVHGVDGGLMVHVDRPARLEIYTLTGALTHRESLTPGDRFVPLRRGLYIVAIDRTRRKILVQ</sequence>
<gene>
    <name evidence="1" type="ORF">N425_07335</name>
</gene>
<reference evidence="1 2" key="1">
    <citation type="submission" date="2013-11" db="EMBL/GenBank/DDBJ databases">
        <title>Single cell genomics of uncultured Tannerella BU063 (oral taxon 286).</title>
        <authorList>
            <person name="Beall C.J."/>
            <person name="Campbell A.G."/>
            <person name="Griffen A.L."/>
            <person name="Podar M."/>
            <person name="Leys E.J."/>
        </authorList>
    </citation>
    <scope>NUCLEOTIDE SEQUENCE [LARGE SCALE GENOMIC DNA]</scope>
    <source>
        <strain evidence="1">Cell 2</strain>
    </source>
</reference>
<proteinExistence type="predicted"/>
<dbReference type="PATRIC" id="fig|1411148.3.peg.1120"/>
<name>W2C5W5_9BACT</name>
<organism evidence="1 2">
    <name type="scientific">Tannerella sp. oral taxon BU063 isolate Cell 2</name>
    <dbReference type="NCBI Taxonomy" id="1411148"/>
    <lineage>
        <taxon>Bacteria</taxon>
        <taxon>Pseudomonadati</taxon>
        <taxon>Bacteroidota</taxon>
        <taxon>Bacteroidia</taxon>
        <taxon>Bacteroidales</taxon>
        <taxon>Tannerellaceae</taxon>
        <taxon>Tannerella</taxon>
    </lineage>
</organism>
<accession>W2C5W5</accession>
<protein>
    <recommendedName>
        <fullName evidence="3">BIG2 domain-containing protein</fullName>
    </recommendedName>
</protein>
<dbReference type="EMBL" id="AYUF01000429">
    <property type="protein sequence ID" value="ETK01882.1"/>
    <property type="molecule type" value="Genomic_DNA"/>
</dbReference>
<evidence type="ECO:0000313" key="2">
    <source>
        <dbReference type="Proteomes" id="UP000018837"/>
    </source>
</evidence>
<evidence type="ECO:0008006" key="3">
    <source>
        <dbReference type="Google" id="ProtNLM"/>
    </source>
</evidence>
<evidence type="ECO:0000313" key="1">
    <source>
        <dbReference type="EMBL" id="ETK01882.1"/>
    </source>
</evidence>